<gene>
    <name evidence="4" type="ORF">SAMN05660742_1047</name>
</gene>
<comment type="subcellular location">
    <subcellularLocation>
        <location evidence="1">Secreted</location>
    </subcellularLocation>
</comment>
<name>A0A1H6WGY6_9FIRM</name>
<dbReference type="GO" id="GO:0005975">
    <property type="term" value="P:carbohydrate metabolic process"/>
    <property type="evidence" value="ECO:0007669"/>
    <property type="project" value="InterPro"/>
</dbReference>
<dbReference type="Gene3D" id="3.20.20.370">
    <property type="entry name" value="Glycoside hydrolase/deacetylase"/>
    <property type="match status" value="1"/>
</dbReference>
<dbReference type="RefSeq" id="WP_091829742.1">
    <property type="nucleotide sequence ID" value="NZ_FNZK01000004.1"/>
</dbReference>
<proteinExistence type="predicted"/>
<feature type="domain" description="NodB homology" evidence="3">
    <location>
        <begin position="89"/>
        <end position="261"/>
    </location>
</feature>
<accession>A0A1H6WGY6</accession>
<dbReference type="GO" id="GO:0005576">
    <property type="term" value="C:extracellular region"/>
    <property type="evidence" value="ECO:0007669"/>
    <property type="project" value="UniProtKB-SubCell"/>
</dbReference>
<evidence type="ECO:0000313" key="5">
    <source>
        <dbReference type="Proteomes" id="UP000199662"/>
    </source>
</evidence>
<dbReference type="EMBL" id="FNZK01000004">
    <property type="protein sequence ID" value="SEJ16291.1"/>
    <property type="molecule type" value="Genomic_DNA"/>
</dbReference>
<organism evidence="4 5">
    <name type="scientific">Propionispira arboris</name>
    <dbReference type="NCBI Taxonomy" id="84035"/>
    <lineage>
        <taxon>Bacteria</taxon>
        <taxon>Bacillati</taxon>
        <taxon>Bacillota</taxon>
        <taxon>Negativicutes</taxon>
        <taxon>Selenomonadales</taxon>
        <taxon>Selenomonadaceae</taxon>
        <taxon>Propionispira</taxon>
    </lineage>
</organism>
<evidence type="ECO:0000256" key="2">
    <source>
        <dbReference type="ARBA" id="ARBA00022729"/>
    </source>
</evidence>
<dbReference type="InterPro" id="IPR051398">
    <property type="entry name" value="Polysacch_Deacetylase"/>
</dbReference>
<evidence type="ECO:0000256" key="1">
    <source>
        <dbReference type="ARBA" id="ARBA00004613"/>
    </source>
</evidence>
<dbReference type="SUPFAM" id="SSF88713">
    <property type="entry name" value="Glycoside hydrolase/deacetylase"/>
    <property type="match status" value="1"/>
</dbReference>
<evidence type="ECO:0000313" key="4">
    <source>
        <dbReference type="EMBL" id="SEJ16291.1"/>
    </source>
</evidence>
<dbReference type="PROSITE" id="PS51677">
    <property type="entry name" value="NODB"/>
    <property type="match status" value="1"/>
</dbReference>
<dbReference type="PANTHER" id="PTHR34216:SF3">
    <property type="entry name" value="POLY-BETA-1,6-N-ACETYL-D-GLUCOSAMINE N-DEACETYLASE"/>
    <property type="match status" value="1"/>
</dbReference>
<dbReference type="GO" id="GO:0016810">
    <property type="term" value="F:hydrolase activity, acting on carbon-nitrogen (but not peptide) bonds"/>
    <property type="evidence" value="ECO:0007669"/>
    <property type="project" value="InterPro"/>
</dbReference>
<dbReference type="InterPro" id="IPR011330">
    <property type="entry name" value="Glyco_hydro/deAcase_b/a-brl"/>
</dbReference>
<protein>
    <submittedName>
        <fullName evidence="4">Polysaccharide deacetylase</fullName>
    </submittedName>
</protein>
<dbReference type="PANTHER" id="PTHR34216">
    <property type="match status" value="1"/>
</dbReference>
<reference evidence="4 5" key="1">
    <citation type="submission" date="2016-10" db="EMBL/GenBank/DDBJ databases">
        <authorList>
            <person name="de Groot N.N."/>
        </authorList>
    </citation>
    <scope>NUCLEOTIDE SEQUENCE [LARGE SCALE GENOMIC DNA]</scope>
    <source>
        <strain evidence="4 5">DSM 2179</strain>
    </source>
</reference>
<dbReference type="Proteomes" id="UP000199662">
    <property type="component" value="Unassembled WGS sequence"/>
</dbReference>
<sequence>MNLRKKILALSAFFIVLAASFFIDTMLYPPKGVPILEYHMVNDTEEDAYTVPSEEFAQQIHYLKEQGYTTISLLDFIKAKKGKETLPDKPIILTFDDGYVDNYTDLLPLLEKENMKATVFIITNMIGTDGYLNWTQLRDMQNKNIEIGSHTANHLPVTTLDSKQKHDELNLSKLLLEWNGIKTVFFFSYPNGAYDDETEQILKDGQYLGAVTGDAGLNTFATNPYLLQRVNIPRPRLGLIEFKVRLLKAEIFTRLGISQHV</sequence>
<dbReference type="STRING" id="84035.SAMN05660742_1047"/>
<keyword evidence="2" id="KW-0732">Signal</keyword>
<evidence type="ECO:0000259" key="3">
    <source>
        <dbReference type="PROSITE" id="PS51677"/>
    </source>
</evidence>
<keyword evidence="5" id="KW-1185">Reference proteome</keyword>
<dbReference type="AlphaFoldDB" id="A0A1H6WGY6"/>
<dbReference type="CDD" id="cd10918">
    <property type="entry name" value="CE4_NodB_like_5s_6s"/>
    <property type="match status" value="1"/>
</dbReference>
<dbReference type="InterPro" id="IPR002509">
    <property type="entry name" value="NODB_dom"/>
</dbReference>
<dbReference type="Pfam" id="PF01522">
    <property type="entry name" value="Polysacc_deac_1"/>
    <property type="match status" value="1"/>
</dbReference>